<dbReference type="EMBL" id="MCIA01000035">
    <property type="protein sequence ID" value="RKD28124.1"/>
    <property type="molecule type" value="Genomic_DNA"/>
</dbReference>
<dbReference type="InterPro" id="IPR018211">
    <property type="entry name" value="ADH_Fe_CS"/>
</dbReference>
<comment type="caution">
    <text evidence="6">The sequence shown here is derived from an EMBL/GenBank/DDBJ whole genome shotgun (WGS) entry which is preliminary data.</text>
</comment>
<dbReference type="Gene3D" id="1.20.1090.10">
    <property type="entry name" value="Dehydroquinate synthase-like - alpha domain"/>
    <property type="match status" value="1"/>
</dbReference>
<dbReference type="FunFam" id="1.20.1090.10:FF:000001">
    <property type="entry name" value="Aldehyde-alcohol dehydrogenase"/>
    <property type="match status" value="1"/>
</dbReference>
<keyword evidence="2" id="KW-0560">Oxidoreductase</keyword>
<dbReference type="InterPro" id="IPR039697">
    <property type="entry name" value="Alcohol_dehydrogenase_Fe"/>
</dbReference>
<dbReference type="InterPro" id="IPR001670">
    <property type="entry name" value="ADH_Fe/GldA"/>
</dbReference>
<dbReference type="Pfam" id="PF25137">
    <property type="entry name" value="ADH_Fe_C"/>
    <property type="match status" value="1"/>
</dbReference>
<dbReference type="CDD" id="cd08194">
    <property type="entry name" value="Fe-ADH-like"/>
    <property type="match status" value="1"/>
</dbReference>
<dbReference type="AlphaFoldDB" id="A0A419SSG2"/>
<evidence type="ECO:0000256" key="1">
    <source>
        <dbReference type="ARBA" id="ARBA00007358"/>
    </source>
</evidence>
<dbReference type="Pfam" id="PF00465">
    <property type="entry name" value="Fe-ADH"/>
    <property type="match status" value="1"/>
</dbReference>
<keyword evidence="7" id="KW-1185">Reference proteome</keyword>
<dbReference type="FunFam" id="3.40.50.1970:FF:000003">
    <property type="entry name" value="Alcohol dehydrogenase, iron-containing"/>
    <property type="match status" value="1"/>
</dbReference>
<feature type="domain" description="Fe-containing alcohol dehydrogenase-like C-terminal" evidence="5">
    <location>
        <begin position="185"/>
        <end position="381"/>
    </location>
</feature>
<evidence type="ECO:0000313" key="6">
    <source>
        <dbReference type="EMBL" id="RKD28124.1"/>
    </source>
</evidence>
<dbReference type="Gene3D" id="3.40.50.1970">
    <property type="match status" value="1"/>
</dbReference>
<dbReference type="Proteomes" id="UP000284277">
    <property type="component" value="Unassembled WGS sequence"/>
</dbReference>
<dbReference type="GO" id="GO:0004022">
    <property type="term" value="F:alcohol dehydrogenase (NAD+) activity"/>
    <property type="evidence" value="ECO:0007669"/>
    <property type="project" value="UniProtKB-ARBA"/>
</dbReference>
<dbReference type="GO" id="GO:0046872">
    <property type="term" value="F:metal ion binding"/>
    <property type="evidence" value="ECO:0007669"/>
    <property type="project" value="InterPro"/>
</dbReference>
<keyword evidence="3" id="KW-0520">NAD</keyword>
<name>A0A419SSG2_9FIRM</name>
<sequence>MATQFMLPGRTILGADALESSEHAIKGLGKKAFIVTGKIVTETGLVSILTGYLDRWNIDHKVFNDITGEPTDEMILAGVSDYKDFQCDFIIGIGGGSPLDSAKAIGAMTALDGNISDYMGVDIKGVFPPLVLIPTTAGTGSETTRFTVIKDTKKGIKMLLKGDDLLPKVAIIDPKLTVTAPKSITAATGMDALTHAVESYISKKANSLTDTYALSAIRRIFQYLPLAYEDGTNMKAREEMAIAAFEAGVCINNASVTIVHGMSRPIGALFHIPHGISNAMLISDCLSYVADGCYDRFADMAKAIGVAKEEDDEKKACEAFLTALGKLCSQCKIPKIKEYGIQKEDFEAAFDKMANDAMASGSPSNTRKEIDKEDLIKIYSRLF</sequence>
<evidence type="ECO:0000256" key="2">
    <source>
        <dbReference type="ARBA" id="ARBA00023002"/>
    </source>
</evidence>
<dbReference type="RefSeq" id="WP_120198755.1">
    <property type="nucleotide sequence ID" value="NZ_MCIA01000035.1"/>
</dbReference>
<dbReference type="PANTHER" id="PTHR11496:SF102">
    <property type="entry name" value="ALCOHOL DEHYDROGENASE 4"/>
    <property type="match status" value="1"/>
</dbReference>
<gene>
    <name evidence="6" type="ORF">BET01_11300</name>
</gene>
<accession>A0A419SSG2</accession>
<comment type="similarity">
    <text evidence="1">Belongs to the iron-containing alcohol dehydrogenase family.</text>
</comment>
<evidence type="ECO:0000259" key="5">
    <source>
        <dbReference type="Pfam" id="PF25137"/>
    </source>
</evidence>
<organism evidence="6 7">
    <name type="scientific">Lacrimispora algidixylanolytica</name>
    <dbReference type="NCBI Taxonomy" id="94868"/>
    <lineage>
        <taxon>Bacteria</taxon>
        <taxon>Bacillati</taxon>
        <taxon>Bacillota</taxon>
        <taxon>Clostridia</taxon>
        <taxon>Lachnospirales</taxon>
        <taxon>Lachnospiraceae</taxon>
        <taxon>Lacrimispora</taxon>
    </lineage>
</organism>
<evidence type="ECO:0000256" key="3">
    <source>
        <dbReference type="ARBA" id="ARBA00023027"/>
    </source>
</evidence>
<dbReference type="OrthoDB" id="9804734at2"/>
<feature type="domain" description="Alcohol dehydrogenase iron-type/glycerol dehydrogenase GldA" evidence="4">
    <location>
        <begin position="8"/>
        <end position="174"/>
    </location>
</feature>
<reference evidence="6 7" key="1">
    <citation type="submission" date="2016-08" db="EMBL/GenBank/DDBJ databases">
        <title>A new outlook on sporulation: Clostridium algidixylanolyticum.</title>
        <authorList>
            <person name="Poppleton D.I."/>
            <person name="Gribaldo S."/>
        </authorList>
    </citation>
    <scope>NUCLEOTIDE SEQUENCE [LARGE SCALE GENOMIC DNA]</scope>
    <source>
        <strain evidence="6 7">SPL73</strain>
    </source>
</reference>
<dbReference type="SUPFAM" id="SSF56796">
    <property type="entry name" value="Dehydroquinate synthase-like"/>
    <property type="match status" value="1"/>
</dbReference>
<evidence type="ECO:0000259" key="4">
    <source>
        <dbReference type="Pfam" id="PF00465"/>
    </source>
</evidence>
<dbReference type="PANTHER" id="PTHR11496">
    <property type="entry name" value="ALCOHOL DEHYDROGENASE"/>
    <property type="match status" value="1"/>
</dbReference>
<proteinExistence type="inferred from homology"/>
<dbReference type="InterPro" id="IPR056798">
    <property type="entry name" value="ADH_Fe_C"/>
</dbReference>
<protein>
    <submittedName>
        <fullName evidence="6">Alcohol dehydrogenase</fullName>
    </submittedName>
</protein>
<evidence type="ECO:0000313" key="7">
    <source>
        <dbReference type="Proteomes" id="UP000284277"/>
    </source>
</evidence>
<dbReference type="PROSITE" id="PS00913">
    <property type="entry name" value="ADH_IRON_1"/>
    <property type="match status" value="1"/>
</dbReference>